<reference evidence="6" key="2">
    <citation type="submission" date="2025-08" db="UniProtKB">
        <authorList>
            <consortium name="Ensembl"/>
        </authorList>
    </citation>
    <scope>IDENTIFICATION</scope>
</reference>
<evidence type="ECO:0000256" key="4">
    <source>
        <dbReference type="ARBA" id="ARBA00023212"/>
    </source>
</evidence>
<sequence length="57" mass="6003">MGDNPVTEEVKGFNRSSLKKTQTKESTVLPTQAGKCLGSCPSSPLPPLFFCSPCNSG</sequence>
<proteinExistence type="inferred from homology"/>
<dbReference type="AlphaFoldDB" id="A0A673C4K3"/>
<organism evidence="6 7">
    <name type="scientific">Sphaeramia orbicularis</name>
    <name type="common">orbiculate cardinalfish</name>
    <dbReference type="NCBI Taxonomy" id="375764"/>
    <lineage>
        <taxon>Eukaryota</taxon>
        <taxon>Metazoa</taxon>
        <taxon>Chordata</taxon>
        <taxon>Craniata</taxon>
        <taxon>Vertebrata</taxon>
        <taxon>Euteleostomi</taxon>
        <taxon>Actinopterygii</taxon>
        <taxon>Neopterygii</taxon>
        <taxon>Teleostei</taxon>
        <taxon>Neoteleostei</taxon>
        <taxon>Acanthomorphata</taxon>
        <taxon>Gobiaria</taxon>
        <taxon>Kurtiformes</taxon>
        <taxon>Apogonoidei</taxon>
        <taxon>Apogonidae</taxon>
        <taxon>Apogoninae</taxon>
        <taxon>Sphaeramia</taxon>
    </lineage>
</organism>
<evidence type="ECO:0000256" key="2">
    <source>
        <dbReference type="ARBA" id="ARBA00009511"/>
    </source>
</evidence>
<reference evidence="6" key="3">
    <citation type="submission" date="2025-09" db="UniProtKB">
        <authorList>
            <consortium name="Ensembl"/>
        </authorList>
    </citation>
    <scope>IDENTIFICATION</scope>
</reference>
<feature type="region of interest" description="Disordered" evidence="5">
    <location>
        <begin position="1"/>
        <end position="27"/>
    </location>
</feature>
<evidence type="ECO:0000256" key="1">
    <source>
        <dbReference type="ARBA" id="ARBA00004245"/>
    </source>
</evidence>
<dbReference type="GO" id="GO:0003785">
    <property type="term" value="F:actin monomer binding"/>
    <property type="evidence" value="ECO:0007669"/>
    <property type="project" value="InterPro"/>
</dbReference>
<dbReference type="GO" id="GO:0005856">
    <property type="term" value="C:cytoskeleton"/>
    <property type="evidence" value="ECO:0007669"/>
    <property type="project" value="UniProtKB-SubCell"/>
</dbReference>
<comment type="similarity">
    <text evidence="2">Belongs to the thymosin beta family.</text>
</comment>
<dbReference type="Proteomes" id="UP000472271">
    <property type="component" value="Chromosome 10"/>
</dbReference>
<comment type="subcellular location">
    <subcellularLocation>
        <location evidence="1">Cytoplasm</location>
        <location evidence="1">Cytoskeleton</location>
    </subcellularLocation>
</comment>
<accession>A0A673C4K3</accession>
<name>A0A673C4K3_9TELE</name>
<keyword evidence="4" id="KW-0206">Cytoskeleton</keyword>
<keyword evidence="7" id="KW-1185">Reference proteome</keyword>
<dbReference type="InterPro" id="IPR001152">
    <property type="entry name" value="Beta-thymosin"/>
</dbReference>
<dbReference type="Gene3D" id="1.20.5.520">
    <property type="entry name" value="Single helix bin"/>
    <property type="match status" value="1"/>
</dbReference>
<evidence type="ECO:0000256" key="5">
    <source>
        <dbReference type="SAM" id="MobiDB-lite"/>
    </source>
</evidence>
<feature type="compositionally biased region" description="Polar residues" evidence="5">
    <location>
        <begin position="14"/>
        <end position="27"/>
    </location>
</feature>
<reference evidence="6" key="1">
    <citation type="submission" date="2019-06" db="EMBL/GenBank/DDBJ databases">
        <authorList>
            <consortium name="Wellcome Sanger Institute Data Sharing"/>
        </authorList>
    </citation>
    <scope>NUCLEOTIDE SEQUENCE [LARGE SCALE GENOMIC DNA]</scope>
</reference>
<evidence type="ECO:0000313" key="6">
    <source>
        <dbReference type="Ensembl" id="ENSSORP00005047852.1"/>
    </source>
</evidence>
<dbReference type="Pfam" id="PF01290">
    <property type="entry name" value="Thymosin"/>
    <property type="match status" value="1"/>
</dbReference>
<dbReference type="Ensembl" id="ENSSORT00005049037.1">
    <property type="protein sequence ID" value="ENSSORP00005047852.1"/>
    <property type="gene ID" value="ENSSORG00005021851.1"/>
</dbReference>
<protein>
    <submittedName>
        <fullName evidence="6">Uncharacterized protein</fullName>
    </submittedName>
</protein>
<dbReference type="InParanoid" id="A0A673C4K3"/>
<keyword evidence="3" id="KW-0963">Cytoplasm</keyword>
<evidence type="ECO:0000313" key="7">
    <source>
        <dbReference type="Proteomes" id="UP000472271"/>
    </source>
</evidence>
<evidence type="ECO:0000256" key="3">
    <source>
        <dbReference type="ARBA" id="ARBA00022490"/>
    </source>
</evidence>
<dbReference type="GO" id="GO:0007015">
    <property type="term" value="P:actin filament organization"/>
    <property type="evidence" value="ECO:0007669"/>
    <property type="project" value="InterPro"/>
</dbReference>
<dbReference type="InterPro" id="IPR038386">
    <property type="entry name" value="Beta-thymosin_sf"/>
</dbReference>